<dbReference type="STRING" id="7719.ENSCINP00000023464"/>
<dbReference type="Pfam" id="PF01997">
    <property type="entry name" value="Translin"/>
    <property type="match status" value="1"/>
</dbReference>
<reference evidence="18" key="4">
    <citation type="submission" date="2025-09" db="UniProtKB">
        <authorList>
            <consortium name="Ensembl"/>
        </authorList>
    </citation>
    <scope>IDENTIFICATION</scope>
</reference>
<evidence type="ECO:0000313" key="18">
    <source>
        <dbReference type="Ensembl" id="ENSCINP00000023464.2"/>
    </source>
</evidence>
<keyword evidence="12" id="KW-0539">Nucleus</keyword>
<dbReference type="InterPro" id="IPR016069">
    <property type="entry name" value="Translin_C"/>
</dbReference>
<evidence type="ECO:0000256" key="17">
    <source>
        <dbReference type="SAM" id="Coils"/>
    </source>
</evidence>
<dbReference type="CDD" id="cd14819">
    <property type="entry name" value="Translin"/>
    <property type="match status" value="1"/>
</dbReference>
<dbReference type="FunCoup" id="F6XEJ6">
    <property type="interactions" value="914"/>
</dbReference>
<evidence type="ECO:0000256" key="3">
    <source>
        <dbReference type="ARBA" id="ARBA00005902"/>
    </source>
</evidence>
<dbReference type="OMA" id="DAFHFTI"/>
<keyword evidence="19" id="KW-1185">Reference proteome</keyword>
<dbReference type="SUPFAM" id="SSF74784">
    <property type="entry name" value="Translin"/>
    <property type="match status" value="1"/>
</dbReference>
<dbReference type="InterPro" id="IPR016068">
    <property type="entry name" value="Translin_N"/>
</dbReference>
<evidence type="ECO:0000256" key="7">
    <source>
        <dbReference type="ARBA" id="ARBA00022722"/>
    </source>
</evidence>
<dbReference type="Gene3D" id="1.20.58.190">
    <property type="entry name" value="Translin, domain 1"/>
    <property type="match status" value="1"/>
</dbReference>
<comment type="subcellular location">
    <subcellularLocation>
        <location evidence="2">Cytoplasm</location>
    </subcellularLocation>
    <subcellularLocation>
        <location evidence="1">Nucleus</location>
    </subcellularLocation>
</comment>
<sequence length="218" mass="24989">VGVFGMFRDIESFLKTEHDVKEKIRDNVNDLEQDARRISTILQGIHQPCSAGSTTKQICHQVKAIFDSVRVCYEKLSLLVGKQQYFKYCSLWQGVTTRFSFYLSLVEFLEFGKLVERQKVADLMGLSVEKSAGFHLELDDYLCGLLLMAGELSRLAVNCVTAGDFKTPIKISKFVYDLEAGFRLLNLKNDFLRKKYDGLKYDSKKIEQVVYDIKIRGL</sequence>
<evidence type="ECO:0000256" key="8">
    <source>
        <dbReference type="ARBA" id="ARBA00022759"/>
    </source>
</evidence>
<dbReference type="GO" id="GO:0016070">
    <property type="term" value="P:RNA metabolic process"/>
    <property type="evidence" value="ECO:0007669"/>
    <property type="project" value="InterPro"/>
</dbReference>
<accession>F6XEJ6</accession>
<dbReference type="GO" id="GO:0043565">
    <property type="term" value="F:sequence-specific DNA binding"/>
    <property type="evidence" value="ECO:0007669"/>
    <property type="project" value="InterPro"/>
</dbReference>
<keyword evidence="6" id="KW-0963">Cytoplasm</keyword>
<comment type="subunit">
    <text evidence="4">Ring-shaped heterooctamer of six TSN and two TSNAX subunits, DNA/RNA binding occurs inside the ring.</text>
</comment>
<evidence type="ECO:0000256" key="12">
    <source>
        <dbReference type="ARBA" id="ARBA00023242"/>
    </source>
</evidence>
<evidence type="ECO:0000256" key="5">
    <source>
        <dbReference type="ARBA" id="ARBA00022196"/>
    </source>
</evidence>
<dbReference type="AlphaFoldDB" id="F6XEJ6"/>
<comment type="function">
    <text evidence="14">Exhibits both single-stranded and double-stranded endoribonuclease activity. May act as an activator of RNA-induced silencing complex (RISC) by facilitating endonucleolytic cleavage of the siRNA passenger strand.</text>
</comment>
<evidence type="ECO:0000256" key="9">
    <source>
        <dbReference type="ARBA" id="ARBA00022801"/>
    </source>
</evidence>
<dbReference type="GO" id="GO:0005737">
    <property type="term" value="C:cytoplasm"/>
    <property type="evidence" value="ECO:0000318"/>
    <property type="project" value="GO_Central"/>
</dbReference>
<dbReference type="InterPro" id="IPR002848">
    <property type="entry name" value="Translin_fam"/>
</dbReference>
<comment type="function">
    <text evidence="13">DNA-binding protein that specifically recognizes consensus sequences at the breakpoint junctions in chromosomal translocations, mostly involving immunoglobulin (Ig)/T-cell receptor gene segments. Seems to recognize single-stranded DNA ends generated by staggered breaks occurring at recombination hot spots.</text>
</comment>
<dbReference type="Gene3D" id="1.20.58.200">
    <property type="entry name" value="Translin, domain 2"/>
    <property type="match status" value="1"/>
</dbReference>
<dbReference type="GeneTree" id="ENSGT00940000153568"/>
<dbReference type="EMBL" id="EAAA01000296">
    <property type="status" value="NOT_ANNOTATED_CDS"/>
    <property type="molecule type" value="Genomic_DNA"/>
</dbReference>
<dbReference type="GO" id="GO:0046872">
    <property type="term" value="F:metal ion binding"/>
    <property type="evidence" value="ECO:0007669"/>
    <property type="project" value="UniProtKB-KW"/>
</dbReference>
<dbReference type="GO" id="GO:0003697">
    <property type="term" value="F:single-stranded DNA binding"/>
    <property type="evidence" value="ECO:0007669"/>
    <property type="project" value="InterPro"/>
</dbReference>
<comment type="similarity">
    <text evidence="3">Belongs to the translin family.</text>
</comment>
<keyword evidence="11" id="KW-0238">DNA-binding</keyword>
<evidence type="ECO:0000256" key="15">
    <source>
        <dbReference type="ARBA" id="ARBA00030513"/>
    </source>
</evidence>
<feature type="coiled-coil region" evidence="17">
    <location>
        <begin position="14"/>
        <end position="41"/>
    </location>
</feature>
<evidence type="ECO:0000256" key="11">
    <source>
        <dbReference type="ARBA" id="ARBA00023125"/>
    </source>
</evidence>
<name>F6XEJ6_CIOIN</name>
<proteinExistence type="inferred from homology"/>
<evidence type="ECO:0000256" key="13">
    <source>
        <dbReference type="ARBA" id="ARBA00025374"/>
    </source>
</evidence>
<dbReference type="GO" id="GO:0016787">
    <property type="term" value="F:hydrolase activity"/>
    <property type="evidence" value="ECO:0007669"/>
    <property type="project" value="UniProtKB-KW"/>
</dbReference>
<dbReference type="FunFam" id="1.20.58.200:FF:000002">
    <property type="entry name" value="Putative translin"/>
    <property type="match status" value="1"/>
</dbReference>
<reference evidence="18" key="3">
    <citation type="submission" date="2025-08" db="UniProtKB">
        <authorList>
            <consortium name="Ensembl"/>
        </authorList>
    </citation>
    <scope>IDENTIFICATION</scope>
</reference>
<evidence type="ECO:0000313" key="19">
    <source>
        <dbReference type="Proteomes" id="UP000008144"/>
    </source>
</evidence>
<evidence type="ECO:0000256" key="16">
    <source>
        <dbReference type="PIRSR" id="PIRSR602848-1"/>
    </source>
</evidence>
<reference evidence="18" key="2">
    <citation type="journal article" date="2008" name="Genome Biol.">
        <title>Improved genome assembly and evidence-based global gene model set for the chordate Ciona intestinalis: new insight into intron and operon populations.</title>
        <authorList>
            <person name="Satou Y."/>
            <person name="Mineta K."/>
            <person name="Ogasawara M."/>
            <person name="Sasakura Y."/>
            <person name="Shoguchi E."/>
            <person name="Ueno K."/>
            <person name="Yamada L."/>
            <person name="Matsumoto J."/>
            <person name="Wasserscheid J."/>
            <person name="Dewar K."/>
            <person name="Wiley G.B."/>
            <person name="Macmil S.L."/>
            <person name="Roe B.A."/>
            <person name="Zeller R.W."/>
            <person name="Hastings K.E."/>
            <person name="Lemaire P."/>
            <person name="Lindquist E."/>
            <person name="Endo T."/>
            <person name="Hotta K."/>
            <person name="Inaba K."/>
        </authorList>
    </citation>
    <scope>NUCLEOTIDE SEQUENCE [LARGE SCALE GENOMIC DNA]</scope>
    <source>
        <strain evidence="18">wild type</strain>
    </source>
</reference>
<keyword evidence="7" id="KW-0540">Nuclease</keyword>
<dbReference type="HOGENOM" id="CLU_079179_0_0_1"/>
<dbReference type="InterPro" id="IPR036081">
    <property type="entry name" value="Translin_sf"/>
</dbReference>
<keyword evidence="9" id="KW-0378">Hydrolase</keyword>
<keyword evidence="16" id="KW-0460">Magnesium</keyword>
<protein>
    <recommendedName>
        <fullName evidence="5">Translin</fullName>
    </recommendedName>
    <alternativeName>
        <fullName evidence="15">Component 3 of promoter of RISC</fullName>
    </alternativeName>
</protein>
<evidence type="ECO:0000256" key="6">
    <source>
        <dbReference type="ARBA" id="ARBA00022490"/>
    </source>
</evidence>
<evidence type="ECO:0000256" key="2">
    <source>
        <dbReference type="ARBA" id="ARBA00004496"/>
    </source>
</evidence>
<dbReference type="Ensembl" id="ENSCINT00000023710.2">
    <property type="protein sequence ID" value="ENSCINP00000023464.2"/>
    <property type="gene ID" value="ENSCING00000012612.2"/>
</dbReference>
<dbReference type="PANTHER" id="PTHR10741">
    <property type="entry name" value="TRANSLIN AND TRANSLIN ASSOCIATED PROTEIN X"/>
    <property type="match status" value="1"/>
</dbReference>
<dbReference type="Proteomes" id="UP000008144">
    <property type="component" value="Chromosome 1"/>
</dbReference>
<keyword evidence="10" id="KW-0694">RNA-binding</keyword>
<dbReference type="FunFam" id="1.20.58.190:FF:000001">
    <property type="entry name" value="Translin"/>
    <property type="match status" value="1"/>
</dbReference>
<keyword evidence="8" id="KW-0255">Endonuclease</keyword>
<reference evidence="19" key="1">
    <citation type="journal article" date="2002" name="Science">
        <title>The draft genome of Ciona intestinalis: insights into chordate and vertebrate origins.</title>
        <authorList>
            <person name="Dehal P."/>
            <person name="Satou Y."/>
            <person name="Campbell R.K."/>
            <person name="Chapman J."/>
            <person name="Degnan B."/>
            <person name="De Tomaso A."/>
            <person name="Davidson B."/>
            <person name="Di Gregorio A."/>
            <person name="Gelpke M."/>
            <person name="Goodstein D.M."/>
            <person name="Harafuji N."/>
            <person name="Hastings K.E."/>
            <person name="Ho I."/>
            <person name="Hotta K."/>
            <person name="Huang W."/>
            <person name="Kawashima T."/>
            <person name="Lemaire P."/>
            <person name="Martinez D."/>
            <person name="Meinertzhagen I.A."/>
            <person name="Necula S."/>
            <person name="Nonaka M."/>
            <person name="Putnam N."/>
            <person name="Rash S."/>
            <person name="Saiga H."/>
            <person name="Satake M."/>
            <person name="Terry A."/>
            <person name="Yamada L."/>
            <person name="Wang H.G."/>
            <person name="Awazu S."/>
            <person name="Azumi K."/>
            <person name="Boore J."/>
            <person name="Branno M."/>
            <person name="Chin-Bow S."/>
            <person name="DeSantis R."/>
            <person name="Doyle S."/>
            <person name="Francino P."/>
            <person name="Keys D.N."/>
            <person name="Haga S."/>
            <person name="Hayashi H."/>
            <person name="Hino K."/>
            <person name="Imai K.S."/>
            <person name="Inaba K."/>
            <person name="Kano S."/>
            <person name="Kobayashi K."/>
            <person name="Kobayashi M."/>
            <person name="Lee B.I."/>
            <person name="Makabe K.W."/>
            <person name="Manohar C."/>
            <person name="Matassi G."/>
            <person name="Medina M."/>
            <person name="Mochizuki Y."/>
            <person name="Mount S."/>
            <person name="Morishita T."/>
            <person name="Miura S."/>
            <person name="Nakayama A."/>
            <person name="Nishizaka S."/>
            <person name="Nomoto H."/>
            <person name="Ohta F."/>
            <person name="Oishi K."/>
            <person name="Rigoutsos I."/>
            <person name="Sano M."/>
            <person name="Sasaki A."/>
            <person name="Sasakura Y."/>
            <person name="Shoguchi E."/>
            <person name="Shin-i T."/>
            <person name="Spagnuolo A."/>
            <person name="Stainier D."/>
            <person name="Suzuki M.M."/>
            <person name="Tassy O."/>
            <person name="Takatori N."/>
            <person name="Tokuoka M."/>
            <person name="Yagi K."/>
            <person name="Yoshizaki F."/>
            <person name="Wada S."/>
            <person name="Zhang C."/>
            <person name="Hyatt P.D."/>
            <person name="Larimer F."/>
            <person name="Detter C."/>
            <person name="Doggett N."/>
            <person name="Glavina T."/>
            <person name="Hawkins T."/>
            <person name="Richardson P."/>
            <person name="Lucas S."/>
            <person name="Kohara Y."/>
            <person name="Levine M."/>
            <person name="Satoh N."/>
            <person name="Rokhsar D.S."/>
        </authorList>
    </citation>
    <scope>NUCLEOTIDE SEQUENCE [LARGE SCALE GENOMIC DNA]</scope>
</reference>
<dbReference type="InterPro" id="IPR033956">
    <property type="entry name" value="Translin"/>
</dbReference>
<keyword evidence="16" id="KW-0479">Metal-binding</keyword>
<keyword evidence="17" id="KW-0175">Coiled coil</keyword>
<dbReference type="GO" id="GO:0003723">
    <property type="term" value="F:RNA binding"/>
    <property type="evidence" value="ECO:0000318"/>
    <property type="project" value="GO_Central"/>
</dbReference>
<organism evidence="18 19">
    <name type="scientific">Ciona intestinalis</name>
    <name type="common">Transparent sea squirt</name>
    <name type="synonym">Ascidia intestinalis</name>
    <dbReference type="NCBI Taxonomy" id="7719"/>
    <lineage>
        <taxon>Eukaryota</taxon>
        <taxon>Metazoa</taxon>
        <taxon>Chordata</taxon>
        <taxon>Tunicata</taxon>
        <taxon>Ascidiacea</taxon>
        <taxon>Phlebobranchia</taxon>
        <taxon>Cionidae</taxon>
        <taxon>Ciona</taxon>
    </lineage>
</organism>
<dbReference type="GO" id="GO:0004519">
    <property type="term" value="F:endonuclease activity"/>
    <property type="evidence" value="ECO:0007669"/>
    <property type="project" value="UniProtKB-KW"/>
</dbReference>
<evidence type="ECO:0000256" key="4">
    <source>
        <dbReference type="ARBA" id="ARBA00011685"/>
    </source>
</evidence>
<evidence type="ECO:0000256" key="10">
    <source>
        <dbReference type="ARBA" id="ARBA00022884"/>
    </source>
</evidence>
<feature type="binding site" evidence="16">
    <location>
        <position position="151"/>
    </location>
    <ligand>
        <name>Mg(2+)</name>
        <dbReference type="ChEBI" id="CHEBI:18420"/>
    </ligand>
</feature>
<evidence type="ECO:0000256" key="14">
    <source>
        <dbReference type="ARBA" id="ARBA00025410"/>
    </source>
</evidence>
<evidence type="ECO:0000256" key="1">
    <source>
        <dbReference type="ARBA" id="ARBA00004123"/>
    </source>
</evidence>
<dbReference type="InParanoid" id="F6XEJ6"/>
<dbReference type="GO" id="GO:0005634">
    <property type="term" value="C:nucleus"/>
    <property type="evidence" value="ECO:0000318"/>
    <property type="project" value="GO_Central"/>
</dbReference>